<dbReference type="OrthoDB" id="2156220at2"/>
<dbReference type="EMBL" id="FSRN01000001">
    <property type="protein sequence ID" value="SIN93526.1"/>
    <property type="molecule type" value="Genomic_DNA"/>
</dbReference>
<sequence length="169" mass="20043">MSKYETPDYDVLMKEEEFEIRKYVDFFIVEYENTNDPEIRNGFGSLFKYISSDNKENEKISMTIPVIQEETEEKKKMAFVVPEKYSNQIPEPNNPNLKVKKFDEGLFGSIQYSGFSNESKELKMKKKLEAWILEKGYERQSNYMLASYNAPLVPPMFRRNEIWARISKV</sequence>
<name>A0A1N6FE89_9LACT</name>
<dbReference type="Pfam" id="PF04832">
    <property type="entry name" value="SOUL"/>
    <property type="match status" value="1"/>
</dbReference>
<dbReference type="Gene3D" id="3.20.80.10">
    <property type="entry name" value="Regulatory factor, effector binding domain"/>
    <property type="match status" value="1"/>
</dbReference>
<reference evidence="2" key="1">
    <citation type="submission" date="2016-11" db="EMBL/GenBank/DDBJ databases">
        <authorList>
            <person name="Varghese N."/>
            <person name="Submissions S."/>
        </authorList>
    </citation>
    <scope>NUCLEOTIDE SEQUENCE [LARGE SCALE GENOMIC DNA]</scope>
    <source>
        <strain evidence="2">313</strain>
    </source>
</reference>
<dbReference type="Proteomes" id="UP000184758">
    <property type="component" value="Unassembled WGS sequence"/>
</dbReference>
<accession>A0A1N6FE89</accession>
<dbReference type="PANTHER" id="PTHR11220">
    <property type="entry name" value="HEME-BINDING PROTEIN-RELATED"/>
    <property type="match status" value="1"/>
</dbReference>
<dbReference type="eggNOG" id="COG3449">
    <property type="taxonomic scope" value="Bacteria"/>
</dbReference>
<protein>
    <submittedName>
        <fullName evidence="1">SOUL heme-binding protein</fullName>
    </submittedName>
</protein>
<evidence type="ECO:0000313" key="1">
    <source>
        <dbReference type="EMBL" id="SIN93526.1"/>
    </source>
</evidence>
<dbReference type="STRING" id="28230.SAMN05878443_0557"/>
<dbReference type="InterPro" id="IPR011256">
    <property type="entry name" value="Reg_factor_effector_dom_sf"/>
</dbReference>
<organism evidence="1 2">
    <name type="scientific">Carnobacterium alterfunditum</name>
    <dbReference type="NCBI Taxonomy" id="28230"/>
    <lineage>
        <taxon>Bacteria</taxon>
        <taxon>Bacillati</taxon>
        <taxon>Bacillota</taxon>
        <taxon>Bacilli</taxon>
        <taxon>Lactobacillales</taxon>
        <taxon>Carnobacteriaceae</taxon>
        <taxon>Carnobacterium</taxon>
    </lineage>
</organism>
<proteinExistence type="predicted"/>
<gene>
    <name evidence="1" type="ORF">SAMN05878443_0557</name>
</gene>
<evidence type="ECO:0000313" key="2">
    <source>
        <dbReference type="Proteomes" id="UP000184758"/>
    </source>
</evidence>
<dbReference type="PANTHER" id="PTHR11220:SF1">
    <property type="entry name" value="HEME-BINDING PROTEIN 2"/>
    <property type="match status" value="1"/>
</dbReference>
<keyword evidence="2" id="KW-1185">Reference proteome</keyword>
<dbReference type="RefSeq" id="WP_034547211.1">
    <property type="nucleotide sequence ID" value="NZ_FSRN01000001.1"/>
</dbReference>
<dbReference type="AlphaFoldDB" id="A0A1N6FE89"/>
<dbReference type="InterPro" id="IPR006917">
    <property type="entry name" value="SOUL_heme-bd"/>
</dbReference>
<dbReference type="SUPFAM" id="SSF55136">
    <property type="entry name" value="Probable bacterial effector-binding domain"/>
    <property type="match status" value="1"/>
</dbReference>